<dbReference type="InterPro" id="IPR010730">
    <property type="entry name" value="HET"/>
</dbReference>
<organism evidence="3 4">
    <name type="scientific">Phialocephala subalpina</name>
    <dbReference type="NCBI Taxonomy" id="576137"/>
    <lineage>
        <taxon>Eukaryota</taxon>
        <taxon>Fungi</taxon>
        <taxon>Dikarya</taxon>
        <taxon>Ascomycota</taxon>
        <taxon>Pezizomycotina</taxon>
        <taxon>Leotiomycetes</taxon>
        <taxon>Helotiales</taxon>
        <taxon>Mollisiaceae</taxon>
        <taxon>Phialocephala</taxon>
        <taxon>Phialocephala fortinii species complex</taxon>
    </lineage>
</organism>
<keyword evidence="4" id="KW-1185">Reference proteome</keyword>
<dbReference type="InterPro" id="IPR052895">
    <property type="entry name" value="HetReg/Transcr_Mod"/>
</dbReference>
<evidence type="ECO:0000313" key="3">
    <source>
        <dbReference type="EMBL" id="CZR54347.1"/>
    </source>
</evidence>
<dbReference type="STRING" id="576137.A0A1L7WNJ8"/>
<dbReference type="EMBL" id="FJOG01000005">
    <property type="protein sequence ID" value="CZR54347.1"/>
    <property type="molecule type" value="Genomic_DNA"/>
</dbReference>
<proteinExistence type="predicted"/>
<dbReference type="PANTHER" id="PTHR24148">
    <property type="entry name" value="ANKYRIN REPEAT DOMAIN-CONTAINING PROTEIN 39 HOMOLOG-RELATED"/>
    <property type="match status" value="1"/>
</dbReference>
<reference evidence="3 4" key="1">
    <citation type="submission" date="2016-03" db="EMBL/GenBank/DDBJ databases">
        <authorList>
            <person name="Ploux O."/>
        </authorList>
    </citation>
    <scope>NUCLEOTIDE SEQUENCE [LARGE SCALE GENOMIC DNA]</scope>
    <source>
        <strain evidence="3 4">UAMH 11012</strain>
    </source>
</reference>
<evidence type="ECO:0000259" key="2">
    <source>
        <dbReference type="Pfam" id="PF06985"/>
    </source>
</evidence>
<evidence type="ECO:0000313" key="4">
    <source>
        <dbReference type="Proteomes" id="UP000184330"/>
    </source>
</evidence>
<feature type="domain" description="Heterokaryon incompatibility" evidence="2">
    <location>
        <begin position="43"/>
        <end position="237"/>
    </location>
</feature>
<protein>
    <recommendedName>
        <fullName evidence="2">Heterokaryon incompatibility domain-containing protein</fullName>
    </recommendedName>
</protein>
<feature type="compositionally biased region" description="Basic and acidic residues" evidence="1">
    <location>
        <begin position="555"/>
        <end position="581"/>
    </location>
</feature>
<dbReference type="PANTHER" id="PTHR24148:SF73">
    <property type="entry name" value="HET DOMAIN PROTEIN (AFU_ORTHOLOGUE AFUA_8G01020)"/>
    <property type="match status" value="1"/>
</dbReference>
<feature type="region of interest" description="Disordered" evidence="1">
    <location>
        <begin position="555"/>
        <end position="606"/>
    </location>
</feature>
<sequence length="846" mass="96960">MEYRTLNNEKREIRLLTVERTSIRSKYVTCKLHRYSMDRLPPYTALSYCWGDPTDTVTMIVNGKKLSATRNLEAALRQISRDRYSTIWADAICINQDDNNERNHQILYMREIYSAAECVVAWLGPETPSSTAILSHLKSLEERKSEFQKTLGDWGIGILAEQDSSPSQVSKDKQAWITFSGMSQASREERREVYTDRAEIFLDRGLEQESRVNRTIMPGFEEFFDRPYWTRVWIIQEVAVASRVIVYCGSKHTKMENIEKFLVRTDEGKKLLRDNRVPNFSAFRKSKISGKSKTLVKLLMSSRSSLATDPRDKVYALLGLSSDSKLLMNPDYQKPLDSVLEELTRNLLLERKCANILLFRSAGRAPEERVPSWIPDWLDLSSMNRPWHSALAGPDGKIPRSATERFMLDFEFPRNLPGSTILAPVYNRLLKPKPVFFGTETPEWKEGSSLQQWIFAQDPYLMNSDGPNMPFIMPSIKIRGRILKMRGYIIDQVDGISAQAVGREEFISDEELERRDMLQPLRQKSYYTKPPIIHEDWDNNKKSFTYNESITYKDERQVSEKRPGSRERSVSKERLVSKEESATDEDSDISEGSVVDEESHEESIANKTTARAIAESFSMQRVDFGAHIGWGTRCSNPLGLLSALRKVPKDSIAGVWIKQNLAFVIADRTIEQWMQYSKRFVEFKKTKKPVLTAEEGALVRKADIDKELADGKQASPTVAADKITPEQASRNRKIAKAIEEQSMNEQRFKARQIRYMERVAMVIGCGMRLITTEAGRVGMVHPQTEDEDLICHLRGCAMPVVLRRNRVGKGYHVVGEAYLWPPEDFAPSSLKVEEFKNGEEVEFAIE</sequence>
<dbReference type="Proteomes" id="UP000184330">
    <property type="component" value="Unassembled WGS sequence"/>
</dbReference>
<feature type="compositionally biased region" description="Acidic residues" evidence="1">
    <location>
        <begin position="582"/>
        <end position="600"/>
    </location>
</feature>
<gene>
    <name evidence="3" type="ORF">PAC_04231</name>
</gene>
<evidence type="ECO:0000256" key="1">
    <source>
        <dbReference type="SAM" id="MobiDB-lite"/>
    </source>
</evidence>
<name>A0A1L7WNJ8_9HELO</name>
<dbReference type="Pfam" id="PF06985">
    <property type="entry name" value="HET"/>
    <property type="match status" value="1"/>
</dbReference>
<dbReference type="AlphaFoldDB" id="A0A1L7WNJ8"/>
<accession>A0A1L7WNJ8</accession>
<dbReference type="OrthoDB" id="4850726at2759"/>